<dbReference type="Proteomes" id="UP001180020">
    <property type="component" value="Unassembled WGS sequence"/>
</dbReference>
<dbReference type="EMBL" id="JAUJYO010000021">
    <property type="protein sequence ID" value="KAK1283805.1"/>
    <property type="molecule type" value="Genomic_DNA"/>
</dbReference>
<sequence>MDQVSLARIGPCASCAIVADQGWALPHPTNTKRRPNEETDFSEEDNMFAQEKAFGKLIDLRKEFGSNV</sequence>
<reference evidence="1" key="2">
    <citation type="submission" date="2023-06" db="EMBL/GenBank/DDBJ databases">
        <authorList>
            <person name="Ma L."/>
            <person name="Liu K.-W."/>
            <person name="Li Z."/>
            <person name="Hsiao Y.-Y."/>
            <person name="Qi Y."/>
            <person name="Fu T."/>
            <person name="Tang G."/>
            <person name="Zhang D."/>
            <person name="Sun W.-H."/>
            <person name="Liu D.-K."/>
            <person name="Li Y."/>
            <person name="Chen G.-Z."/>
            <person name="Liu X.-D."/>
            <person name="Liao X.-Y."/>
            <person name="Jiang Y.-T."/>
            <person name="Yu X."/>
            <person name="Hao Y."/>
            <person name="Huang J."/>
            <person name="Zhao X.-W."/>
            <person name="Ke S."/>
            <person name="Chen Y.-Y."/>
            <person name="Wu W.-L."/>
            <person name="Hsu J.-L."/>
            <person name="Lin Y.-F."/>
            <person name="Huang M.-D."/>
            <person name="Li C.-Y."/>
            <person name="Huang L."/>
            <person name="Wang Z.-W."/>
            <person name="Zhao X."/>
            <person name="Zhong W.-Y."/>
            <person name="Peng D.-H."/>
            <person name="Ahmad S."/>
            <person name="Lan S."/>
            <person name="Zhang J.-S."/>
            <person name="Tsai W.-C."/>
            <person name="Van De Peer Y."/>
            <person name="Liu Z.-J."/>
        </authorList>
    </citation>
    <scope>NUCLEOTIDE SEQUENCE</scope>
    <source>
        <strain evidence="1">CP</strain>
        <tissue evidence="1">Leaves</tissue>
    </source>
</reference>
<keyword evidence="2" id="KW-1185">Reference proteome</keyword>
<dbReference type="AlphaFoldDB" id="A0AAV9C548"/>
<proteinExistence type="predicted"/>
<accession>A0AAV9C548</accession>
<evidence type="ECO:0000313" key="1">
    <source>
        <dbReference type="EMBL" id="KAK1283805.1"/>
    </source>
</evidence>
<gene>
    <name evidence="1" type="ORF">QJS10_CPB21g00977</name>
</gene>
<comment type="caution">
    <text evidence="1">The sequence shown here is derived from an EMBL/GenBank/DDBJ whole genome shotgun (WGS) entry which is preliminary data.</text>
</comment>
<reference evidence="1" key="1">
    <citation type="journal article" date="2023" name="Nat. Commun.">
        <title>Diploid and tetraploid genomes of Acorus and the evolution of monocots.</title>
        <authorList>
            <person name="Ma L."/>
            <person name="Liu K.W."/>
            <person name="Li Z."/>
            <person name="Hsiao Y.Y."/>
            <person name="Qi Y."/>
            <person name="Fu T."/>
            <person name="Tang G.D."/>
            <person name="Zhang D."/>
            <person name="Sun W.H."/>
            <person name="Liu D.K."/>
            <person name="Li Y."/>
            <person name="Chen G.Z."/>
            <person name="Liu X.D."/>
            <person name="Liao X.Y."/>
            <person name="Jiang Y.T."/>
            <person name="Yu X."/>
            <person name="Hao Y."/>
            <person name="Huang J."/>
            <person name="Zhao X.W."/>
            <person name="Ke S."/>
            <person name="Chen Y.Y."/>
            <person name="Wu W.L."/>
            <person name="Hsu J.L."/>
            <person name="Lin Y.F."/>
            <person name="Huang M.D."/>
            <person name="Li C.Y."/>
            <person name="Huang L."/>
            <person name="Wang Z.W."/>
            <person name="Zhao X."/>
            <person name="Zhong W.Y."/>
            <person name="Peng D.H."/>
            <person name="Ahmad S."/>
            <person name="Lan S."/>
            <person name="Zhang J.S."/>
            <person name="Tsai W.C."/>
            <person name="Van de Peer Y."/>
            <person name="Liu Z.J."/>
        </authorList>
    </citation>
    <scope>NUCLEOTIDE SEQUENCE</scope>
    <source>
        <strain evidence="1">CP</strain>
    </source>
</reference>
<protein>
    <submittedName>
        <fullName evidence="1">Uncharacterized protein</fullName>
    </submittedName>
</protein>
<organism evidence="1 2">
    <name type="scientific">Acorus calamus</name>
    <name type="common">Sweet flag</name>
    <dbReference type="NCBI Taxonomy" id="4465"/>
    <lineage>
        <taxon>Eukaryota</taxon>
        <taxon>Viridiplantae</taxon>
        <taxon>Streptophyta</taxon>
        <taxon>Embryophyta</taxon>
        <taxon>Tracheophyta</taxon>
        <taxon>Spermatophyta</taxon>
        <taxon>Magnoliopsida</taxon>
        <taxon>Liliopsida</taxon>
        <taxon>Acoraceae</taxon>
        <taxon>Acorus</taxon>
    </lineage>
</organism>
<evidence type="ECO:0000313" key="2">
    <source>
        <dbReference type="Proteomes" id="UP001180020"/>
    </source>
</evidence>
<name>A0AAV9C548_ACOCL</name>